<dbReference type="Pfam" id="PF22692">
    <property type="entry name" value="LlgE_F_G_D1"/>
    <property type="match status" value="1"/>
</dbReference>
<keyword evidence="10" id="KW-0966">Cell projection</keyword>
<feature type="domain" description="Flagellar basal-body/hook protein C-terminal" evidence="7">
    <location>
        <begin position="584"/>
        <end position="628"/>
    </location>
</feature>
<dbReference type="SUPFAM" id="SSF117143">
    <property type="entry name" value="Flagellar hook protein flgE"/>
    <property type="match status" value="2"/>
</dbReference>
<comment type="caution">
    <text evidence="10">The sequence shown here is derived from an EMBL/GenBank/DDBJ whole genome shotgun (WGS) entry which is preliminary data.</text>
</comment>
<dbReference type="EMBL" id="SORI01000001">
    <property type="protein sequence ID" value="TDY65055.1"/>
    <property type="molecule type" value="Genomic_DNA"/>
</dbReference>
<evidence type="ECO:0000313" key="11">
    <source>
        <dbReference type="Proteomes" id="UP000295066"/>
    </source>
</evidence>
<dbReference type="InterPro" id="IPR010930">
    <property type="entry name" value="Flg_bb/hook_C_dom"/>
</dbReference>
<evidence type="ECO:0000256" key="3">
    <source>
        <dbReference type="ARBA" id="ARBA00019015"/>
    </source>
</evidence>
<evidence type="ECO:0000259" key="9">
    <source>
        <dbReference type="Pfam" id="PF22692"/>
    </source>
</evidence>
<reference evidence="10 11" key="1">
    <citation type="submission" date="2019-03" db="EMBL/GenBank/DDBJ databases">
        <title>Genomic Encyclopedia of Type Strains, Phase IV (KMG-IV): sequencing the most valuable type-strain genomes for metagenomic binning, comparative biology and taxonomic classification.</title>
        <authorList>
            <person name="Goeker M."/>
        </authorList>
    </citation>
    <scope>NUCLEOTIDE SEQUENCE [LARGE SCALE GENOMIC DNA]</scope>
    <source>
        <strain evidence="10 11">DSM 25964</strain>
    </source>
</reference>
<dbReference type="Pfam" id="PF00460">
    <property type="entry name" value="Flg_bb_rod"/>
    <property type="match status" value="1"/>
</dbReference>
<evidence type="ECO:0000256" key="5">
    <source>
        <dbReference type="RuleBase" id="RU362116"/>
    </source>
</evidence>
<feature type="domain" description="Flagellar hook protein FlgE/F/G-like D1" evidence="9">
    <location>
        <begin position="95"/>
        <end position="162"/>
    </location>
</feature>
<dbReference type="RefSeq" id="WP_133955429.1">
    <property type="nucleotide sequence ID" value="NZ_SORI01000001.1"/>
</dbReference>
<keyword evidence="11" id="KW-1185">Reference proteome</keyword>
<evidence type="ECO:0000313" key="10">
    <source>
        <dbReference type="EMBL" id="TDY65055.1"/>
    </source>
</evidence>
<dbReference type="InterPro" id="IPR011491">
    <property type="entry name" value="FlgE_D2"/>
</dbReference>
<dbReference type="Pfam" id="PF07559">
    <property type="entry name" value="FlgE_D2"/>
    <property type="match status" value="1"/>
</dbReference>
<evidence type="ECO:0000259" key="7">
    <source>
        <dbReference type="Pfam" id="PF06429"/>
    </source>
</evidence>
<organism evidence="10 11">
    <name type="scientific">Aminivibrio pyruvatiphilus</name>
    <dbReference type="NCBI Taxonomy" id="1005740"/>
    <lineage>
        <taxon>Bacteria</taxon>
        <taxon>Thermotogati</taxon>
        <taxon>Synergistota</taxon>
        <taxon>Synergistia</taxon>
        <taxon>Synergistales</taxon>
        <taxon>Aminobacteriaceae</taxon>
        <taxon>Aminivibrio</taxon>
    </lineage>
</organism>
<dbReference type="PANTHER" id="PTHR30435:SF1">
    <property type="entry name" value="FLAGELLAR HOOK PROTEIN FLGE"/>
    <property type="match status" value="1"/>
</dbReference>
<accession>A0A4R8MM18</accession>
<dbReference type="Proteomes" id="UP000295066">
    <property type="component" value="Unassembled WGS sequence"/>
</dbReference>
<dbReference type="InterPro" id="IPR037925">
    <property type="entry name" value="FlgE/F/G-like"/>
</dbReference>
<dbReference type="AlphaFoldDB" id="A0A4R8MM18"/>
<dbReference type="GO" id="GO:0009425">
    <property type="term" value="C:bacterial-type flagellum basal body"/>
    <property type="evidence" value="ECO:0007669"/>
    <property type="project" value="UniProtKB-SubCell"/>
</dbReference>
<evidence type="ECO:0000256" key="1">
    <source>
        <dbReference type="ARBA" id="ARBA00004117"/>
    </source>
</evidence>
<dbReference type="Gene3D" id="2.60.98.20">
    <property type="entry name" value="Flagellar hook protein FlgE"/>
    <property type="match status" value="1"/>
</dbReference>
<dbReference type="InterPro" id="IPR053967">
    <property type="entry name" value="LlgE_F_G-like_D1"/>
</dbReference>
<feature type="domain" description="Flagellar hook protein FlgE D2" evidence="8">
    <location>
        <begin position="396"/>
        <end position="510"/>
    </location>
</feature>
<evidence type="ECO:0000256" key="4">
    <source>
        <dbReference type="ARBA" id="ARBA00023143"/>
    </source>
</evidence>
<proteinExistence type="inferred from homology"/>
<keyword evidence="10" id="KW-0282">Flagellum</keyword>
<dbReference type="PANTHER" id="PTHR30435">
    <property type="entry name" value="FLAGELLAR PROTEIN"/>
    <property type="match status" value="1"/>
</dbReference>
<name>A0A4R8MM18_9BACT</name>
<dbReference type="NCBIfam" id="TIGR03506">
    <property type="entry name" value="FlgEFG_subfam"/>
    <property type="match status" value="2"/>
</dbReference>
<keyword evidence="4 5" id="KW-0975">Bacterial flagellum</keyword>
<dbReference type="GO" id="GO:0071978">
    <property type="term" value="P:bacterial-type flagellum-dependent swarming motility"/>
    <property type="evidence" value="ECO:0007669"/>
    <property type="project" value="TreeGrafter"/>
</dbReference>
<dbReference type="InterPro" id="IPR037058">
    <property type="entry name" value="Falgellar_hook_FlgE_sf"/>
</dbReference>
<dbReference type="OrthoDB" id="9804559at2"/>
<dbReference type="GO" id="GO:0005829">
    <property type="term" value="C:cytosol"/>
    <property type="evidence" value="ECO:0007669"/>
    <property type="project" value="TreeGrafter"/>
</dbReference>
<dbReference type="InterPro" id="IPR020013">
    <property type="entry name" value="Flagellar_FlgE/F/G"/>
</dbReference>
<dbReference type="GO" id="GO:0009424">
    <property type="term" value="C:bacterial-type flagellum hook"/>
    <property type="evidence" value="ECO:0007669"/>
    <property type="project" value="TreeGrafter"/>
</dbReference>
<comment type="subcellular location">
    <subcellularLocation>
        <location evidence="1 5">Bacterial flagellum basal body</location>
    </subcellularLocation>
</comment>
<protein>
    <recommendedName>
        <fullName evidence="3 5">Flagellar hook protein FlgE</fullName>
    </recommendedName>
</protein>
<comment type="similarity">
    <text evidence="2 5">Belongs to the flagella basal body rod proteins family.</text>
</comment>
<evidence type="ECO:0000259" key="8">
    <source>
        <dbReference type="Pfam" id="PF07559"/>
    </source>
</evidence>
<sequence>MLRSLMSGVSGVRGHQTLLDVVGNNIANVNTVGFKKSTVTFQDLMYQTSKGASAPGEARGGINPMQVGLGVNVAAIETIHSQGQLQFTGNRTDMAIEGDGYYVVSDGTNQLYTRAGNFILDANGNLVQSGTGYMVKGFGMSVDPNNPSSYTMGSNLMNINIPVGQKIPAKATELAGFRCNLDSRVDAYLPMGIETNDSSLTVNLGTDRYVLSNISGNSTQAGFLTLSTAAGATAPAGIACAYDGIDATSGYPLLDVTLTGAFADPANPLTANYDSSTGTLTLLNSSNQIVSKIELSGFMNFQMVTDSSSGTAVNYLVEFDDDAATGNRILNLWSETAADPETLEITMNSDGTFQLAAATSVGGSPLSARATENGLGITLLNGSASVATINQKIASVHNTKLDVYDSLGNAHTLEVSWEKIDNNQWRWRAWLPSEPGITISNNTGIMEFNSDGKITAGSSGVIGLNFASLGADDATITLDFTGEAFGKDVMEGVTQYGSSYTTKGYFQDGYAMGVLNDFAAGKDGTITGVYSNGVNIPLYRIALALFSNPTGLTKVGSTAFTASNNSGLAQVVAAGEGGAGTIAGGTLEMANVDLSEEFVRLIVAQRGFQANARVVTTSDQVLEEVINIKR</sequence>
<keyword evidence="10" id="KW-0969">Cilium</keyword>
<feature type="domain" description="Flagellar basal body rod protein N-terminal" evidence="6">
    <location>
        <begin position="9"/>
        <end position="35"/>
    </location>
</feature>
<dbReference type="Pfam" id="PF06429">
    <property type="entry name" value="Flg_bbr_C"/>
    <property type="match status" value="1"/>
</dbReference>
<dbReference type="InterPro" id="IPR001444">
    <property type="entry name" value="Flag_bb_rod_N"/>
</dbReference>
<evidence type="ECO:0000259" key="6">
    <source>
        <dbReference type="Pfam" id="PF00460"/>
    </source>
</evidence>
<comment type="function">
    <text evidence="5">A flexible structure which links the flagellar filament to the drive apparatus in the basal body.</text>
</comment>
<gene>
    <name evidence="10" type="ORF">C8D99_101202</name>
</gene>
<evidence type="ECO:0000256" key="2">
    <source>
        <dbReference type="ARBA" id="ARBA00009677"/>
    </source>
</evidence>